<evidence type="ECO:0000256" key="6">
    <source>
        <dbReference type="SAM" id="MobiDB-lite"/>
    </source>
</evidence>
<name>A0AAF3FGM0_9BILA</name>
<evidence type="ECO:0000256" key="2">
    <source>
        <dbReference type="ARBA" id="ARBA00022833"/>
    </source>
</evidence>
<keyword evidence="8" id="KW-1185">Reference proteome</keyword>
<keyword evidence="3 4" id="KW-0440">LIM domain</keyword>
<keyword evidence="2 4" id="KW-0862">Zinc</keyword>
<dbReference type="Proteomes" id="UP000887575">
    <property type="component" value="Unassembled WGS sequence"/>
</dbReference>
<feature type="region of interest" description="Disordered" evidence="6">
    <location>
        <begin position="555"/>
        <end position="578"/>
    </location>
</feature>
<feature type="compositionally biased region" description="Acidic residues" evidence="6">
    <location>
        <begin position="658"/>
        <end position="667"/>
    </location>
</feature>
<evidence type="ECO:0000313" key="8">
    <source>
        <dbReference type="Proteomes" id="UP000887575"/>
    </source>
</evidence>
<evidence type="ECO:0000256" key="5">
    <source>
        <dbReference type="SAM" id="Coils"/>
    </source>
</evidence>
<proteinExistence type="predicted"/>
<feature type="coiled-coil region" evidence="5">
    <location>
        <begin position="98"/>
        <end position="155"/>
    </location>
</feature>
<feature type="region of interest" description="Disordered" evidence="6">
    <location>
        <begin position="620"/>
        <end position="667"/>
    </location>
</feature>
<dbReference type="PROSITE" id="PS50023">
    <property type="entry name" value="LIM_DOMAIN_2"/>
    <property type="match status" value="1"/>
</dbReference>
<keyword evidence="1 4" id="KW-0479">Metal-binding</keyword>
<dbReference type="InterPro" id="IPR001781">
    <property type="entry name" value="Znf_LIM"/>
</dbReference>
<reference evidence="9" key="1">
    <citation type="submission" date="2024-02" db="UniProtKB">
        <authorList>
            <consortium name="WormBaseParasite"/>
        </authorList>
    </citation>
    <scope>IDENTIFICATION</scope>
</reference>
<feature type="region of interest" description="Disordered" evidence="6">
    <location>
        <begin position="272"/>
        <end position="292"/>
    </location>
</feature>
<feature type="compositionally biased region" description="Basic and acidic residues" evidence="6">
    <location>
        <begin position="421"/>
        <end position="436"/>
    </location>
</feature>
<organism evidence="8 9">
    <name type="scientific">Mesorhabditis belari</name>
    <dbReference type="NCBI Taxonomy" id="2138241"/>
    <lineage>
        <taxon>Eukaryota</taxon>
        <taxon>Metazoa</taxon>
        <taxon>Ecdysozoa</taxon>
        <taxon>Nematoda</taxon>
        <taxon>Chromadorea</taxon>
        <taxon>Rhabditida</taxon>
        <taxon>Rhabditina</taxon>
        <taxon>Rhabditomorpha</taxon>
        <taxon>Rhabditoidea</taxon>
        <taxon>Rhabditidae</taxon>
        <taxon>Mesorhabditinae</taxon>
        <taxon>Mesorhabditis</taxon>
    </lineage>
</organism>
<keyword evidence="5" id="KW-0175">Coiled coil</keyword>
<dbReference type="PROSITE" id="PS00478">
    <property type="entry name" value="LIM_DOMAIN_1"/>
    <property type="match status" value="1"/>
</dbReference>
<protein>
    <recommendedName>
        <fullName evidence="7">LIM zinc-binding domain-containing protein</fullName>
    </recommendedName>
</protein>
<feature type="region of interest" description="Disordered" evidence="6">
    <location>
        <begin position="1"/>
        <end position="43"/>
    </location>
</feature>
<dbReference type="WBParaSite" id="MBELARI_LOCUS5805">
    <property type="protein sequence ID" value="MBELARI_LOCUS5805"/>
    <property type="gene ID" value="MBELARI_LOCUS5805"/>
</dbReference>
<dbReference type="GO" id="GO:0046872">
    <property type="term" value="F:metal ion binding"/>
    <property type="evidence" value="ECO:0007669"/>
    <property type="project" value="UniProtKB-KW"/>
</dbReference>
<dbReference type="PANTHER" id="PTHR24206">
    <property type="entry name" value="OS06G0237300 PROTEIN"/>
    <property type="match status" value="1"/>
</dbReference>
<sequence>MEVIRSQIMPSDVEEDPYAISSDSESEEIKKPPPKIQIGERSGQLNQLKTALTEKKQSGKDAERLKEIEDLKANNEAKNIKKGFETGKVSVSENAEMAAREKAERDEEKQRIAQASKENYSKFKDKFERLDSTLEENLEEKLKRMEKEQIGLGKDGLASAVNRFEKGNDEDGNIQKEKVEITRSEADRKRIMNAFHGGEIPMDDGPQDCVLCQKRVYPVERMIANRSIYHKNCFRCATCNKKLLATNYGSHEGKLLCKGHLWEALHPGAAIPADDLDSEDGSASDSGDEEFAVTNKPRKVNKNIVKSGGMDISDELSQLRSLKEKKGEFETSVKNAEAIEKKSGIEEEIAAGKVKENMGRFVNGANEETKIKREELHFDQVGDIKNKWKTGQVETAEQKEARETEDLQALRGSINVKERFKERTEGDSEAVVERSYDASQLNTSSAAEARKSFMEGRAFESSGSIKKETADDIISGKAKDFKEKFEKGQGDINEVQKTQVEIDGISLDHLKSAFEAKGRSTVNMTPEERAEQKQKEIEAEFLRYKLARKAATKRAQQMAETGEEEAHVIGGADTASGVGVGGIRDTFNSGRAFNNNEPGKDGSGLDVEVKVAGKARAKFQQLDTNAQPVLPKEQRREPSKWDKKETALGDVVNRRDQQDDESEEEEYDVKNLMNKFKNIGENDSNKAINSEQRAELEKIRVQAKNLKQQFEQGQEEDHDAEEYRKKEMEVEFDRLKRERAAMQQRLQEERDLEERERAQDKDEDVGIKAEHASKMAAKWEKIHQKEARKAEKSRMPTKGGQDH</sequence>
<evidence type="ECO:0000256" key="3">
    <source>
        <dbReference type="ARBA" id="ARBA00023038"/>
    </source>
</evidence>
<feature type="compositionally biased region" description="Polar residues" evidence="6">
    <location>
        <begin position="437"/>
        <end position="446"/>
    </location>
</feature>
<evidence type="ECO:0000256" key="1">
    <source>
        <dbReference type="ARBA" id="ARBA00022723"/>
    </source>
</evidence>
<dbReference type="Pfam" id="PF00412">
    <property type="entry name" value="LIM"/>
    <property type="match status" value="1"/>
</dbReference>
<dbReference type="Gene3D" id="2.10.110.10">
    <property type="entry name" value="Cysteine Rich Protein"/>
    <property type="match status" value="1"/>
</dbReference>
<evidence type="ECO:0000259" key="7">
    <source>
        <dbReference type="PROSITE" id="PS50023"/>
    </source>
</evidence>
<dbReference type="CDD" id="cd09358">
    <property type="entry name" value="LIM_Mical_like"/>
    <property type="match status" value="1"/>
</dbReference>
<evidence type="ECO:0000313" key="9">
    <source>
        <dbReference type="WBParaSite" id="MBELARI_LOCUS5805"/>
    </source>
</evidence>
<dbReference type="SUPFAM" id="SSF57716">
    <property type="entry name" value="Glucocorticoid receptor-like (DNA-binding domain)"/>
    <property type="match status" value="1"/>
</dbReference>
<feature type="region of interest" description="Disordered" evidence="6">
    <location>
        <begin position="741"/>
        <end position="803"/>
    </location>
</feature>
<feature type="compositionally biased region" description="Basic and acidic residues" evidence="6">
    <location>
        <begin position="632"/>
        <end position="657"/>
    </location>
</feature>
<evidence type="ECO:0000256" key="4">
    <source>
        <dbReference type="PROSITE-ProRule" id="PRU00125"/>
    </source>
</evidence>
<feature type="domain" description="LIM zinc-binding" evidence="7">
    <location>
        <begin position="207"/>
        <end position="267"/>
    </location>
</feature>
<feature type="region of interest" description="Disordered" evidence="6">
    <location>
        <begin position="421"/>
        <end position="447"/>
    </location>
</feature>
<accession>A0AAF3FGM0</accession>
<dbReference type="AlphaFoldDB" id="A0AAF3FGM0"/>
<dbReference type="SMART" id="SM00132">
    <property type="entry name" value="LIM"/>
    <property type="match status" value="1"/>
</dbReference>
<feature type="compositionally biased region" description="Acidic residues" evidence="6">
    <location>
        <begin position="274"/>
        <end position="291"/>
    </location>
</feature>